<keyword evidence="2" id="KW-1003">Cell membrane</keyword>
<feature type="transmembrane region" description="Helical" evidence="6">
    <location>
        <begin position="127"/>
        <end position="150"/>
    </location>
</feature>
<feature type="transmembrane region" description="Helical" evidence="6">
    <location>
        <begin position="271"/>
        <end position="290"/>
    </location>
</feature>
<feature type="transmembrane region" description="Helical" evidence="6">
    <location>
        <begin position="156"/>
        <end position="177"/>
    </location>
</feature>
<dbReference type="PANTHER" id="PTHR43124">
    <property type="entry name" value="PURINE EFFLUX PUMP PBUE"/>
    <property type="match status" value="1"/>
</dbReference>
<dbReference type="InterPro" id="IPR011701">
    <property type="entry name" value="MFS"/>
</dbReference>
<evidence type="ECO:0000259" key="7">
    <source>
        <dbReference type="PROSITE" id="PS50850"/>
    </source>
</evidence>
<evidence type="ECO:0000256" key="4">
    <source>
        <dbReference type="ARBA" id="ARBA00022989"/>
    </source>
</evidence>
<dbReference type="RefSeq" id="WP_012610814.1">
    <property type="nucleotide sequence ID" value="NC_011768.1"/>
</dbReference>
<evidence type="ECO:0000313" key="8">
    <source>
        <dbReference type="EMBL" id="ACL03380.1"/>
    </source>
</evidence>
<dbReference type="AlphaFoldDB" id="B8FAT4"/>
<feature type="transmembrane region" description="Helical" evidence="6">
    <location>
        <begin position="329"/>
        <end position="351"/>
    </location>
</feature>
<organism evidence="8 9">
    <name type="scientific">Desulfatibacillum aliphaticivorans</name>
    <dbReference type="NCBI Taxonomy" id="218208"/>
    <lineage>
        <taxon>Bacteria</taxon>
        <taxon>Pseudomonadati</taxon>
        <taxon>Thermodesulfobacteriota</taxon>
        <taxon>Desulfobacteria</taxon>
        <taxon>Desulfobacterales</taxon>
        <taxon>Desulfatibacillaceae</taxon>
        <taxon>Desulfatibacillum</taxon>
    </lineage>
</organism>
<dbReference type="InterPro" id="IPR020846">
    <property type="entry name" value="MFS_dom"/>
</dbReference>
<dbReference type="eggNOG" id="COG2814">
    <property type="taxonomic scope" value="Bacteria"/>
</dbReference>
<dbReference type="InterPro" id="IPR036259">
    <property type="entry name" value="MFS_trans_sf"/>
</dbReference>
<feature type="transmembrane region" description="Helical" evidence="6">
    <location>
        <begin position="236"/>
        <end position="259"/>
    </location>
</feature>
<reference evidence="8 9" key="1">
    <citation type="journal article" date="2012" name="Environ. Microbiol.">
        <title>The genome sequence of Desulfatibacillum alkenivorans AK-01: a blueprint for anaerobic alkane oxidation.</title>
        <authorList>
            <person name="Callaghan A.V."/>
            <person name="Morris B.E."/>
            <person name="Pereira I.A."/>
            <person name="McInerney M.J."/>
            <person name="Austin R.N."/>
            <person name="Groves J.T."/>
            <person name="Kukor J.J."/>
            <person name="Suflita J.M."/>
            <person name="Young L.Y."/>
            <person name="Zylstra G.J."/>
            <person name="Wawrik B."/>
        </authorList>
    </citation>
    <scope>NUCLEOTIDE SEQUENCE [LARGE SCALE GENOMIC DNA]</scope>
    <source>
        <strain evidence="8 9">AK-01</strain>
    </source>
</reference>
<accession>B8FAT4</accession>
<evidence type="ECO:0000256" key="1">
    <source>
        <dbReference type="ARBA" id="ARBA00004651"/>
    </source>
</evidence>
<dbReference type="GO" id="GO:0022857">
    <property type="term" value="F:transmembrane transporter activity"/>
    <property type="evidence" value="ECO:0007669"/>
    <property type="project" value="InterPro"/>
</dbReference>
<feature type="transmembrane region" description="Helical" evidence="6">
    <location>
        <begin position="206"/>
        <end position="230"/>
    </location>
</feature>
<comment type="subcellular location">
    <subcellularLocation>
        <location evidence="1">Cell membrane</location>
        <topology evidence="1">Multi-pass membrane protein</topology>
    </subcellularLocation>
</comment>
<dbReference type="HOGENOM" id="CLU_001265_61_5_7"/>
<keyword evidence="4 6" id="KW-1133">Transmembrane helix</keyword>
<dbReference type="EMBL" id="CP001322">
    <property type="protein sequence ID" value="ACL03380.1"/>
    <property type="molecule type" value="Genomic_DNA"/>
</dbReference>
<dbReference type="Gene3D" id="1.20.1250.20">
    <property type="entry name" value="MFS general substrate transporter like domains"/>
    <property type="match status" value="1"/>
</dbReference>
<dbReference type="KEGG" id="dal:Dalk_1682"/>
<gene>
    <name evidence="8" type="ordered locus">Dalk_1682</name>
</gene>
<dbReference type="Pfam" id="PF07690">
    <property type="entry name" value="MFS_1"/>
    <property type="match status" value="1"/>
</dbReference>
<dbReference type="GO" id="GO:0005886">
    <property type="term" value="C:plasma membrane"/>
    <property type="evidence" value="ECO:0007669"/>
    <property type="project" value="UniProtKB-SubCell"/>
</dbReference>
<dbReference type="SUPFAM" id="SSF103473">
    <property type="entry name" value="MFS general substrate transporter"/>
    <property type="match status" value="1"/>
</dbReference>
<evidence type="ECO:0000313" key="9">
    <source>
        <dbReference type="Proteomes" id="UP000000739"/>
    </source>
</evidence>
<evidence type="ECO:0000256" key="3">
    <source>
        <dbReference type="ARBA" id="ARBA00022692"/>
    </source>
</evidence>
<dbReference type="PROSITE" id="PS50850">
    <property type="entry name" value="MFS"/>
    <property type="match status" value="1"/>
</dbReference>
<keyword evidence="5 6" id="KW-0472">Membrane</keyword>
<protein>
    <submittedName>
        <fullName evidence="8">Major facilitator superfamily MFS_1</fullName>
    </submittedName>
</protein>
<name>B8FAT4_DESAL</name>
<dbReference type="Proteomes" id="UP000000739">
    <property type="component" value="Chromosome"/>
</dbReference>
<sequence length="385" mass="40697">MFFRFALATYCRFLLNVSRRFAYPFAPVLARGLGVPLTAISSILALNQFTTLSGVVIGPAADRVGYKPMMLLAMGMLSLVLLAGGLVPQYGMVMAALLLVGLGKSIFDPALQAYVGKHIPFEKRGMVVGLLEVAWAASMLIGIPLIGYAIEKWGWRSPFIILGCLCLGGMVLLFFFIPGEKAPTASGKGVGYKTAWKALVRERSCLGILGFSFFLCAGNDCLFIASGAWMEESFGLGIAALGMGAGIIGLAELCGEGLTASLSDKIGLPRAIMLGGICCAASYCLLPVLSFSLPSALSGIFLVFMAFEFTIVSTLALSTELLPAYRATLMSGLLSFAGLGRSFGTLMGGFLWERMGIPGIGVFSAVMTISAVLFLAWSLKGWNKG</sequence>
<evidence type="ECO:0000256" key="5">
    <source>
        <dbReference type="ARBA" id="ARBA00023136"/>
    </source>
</evidence>
<evidence type="ECO:0000256" key="6">
    <source>
        <dbReference type="SAM" id="Phobius"/>
    </source>
</evidence>
<feature type="transmembrane region" description="Helical" evidence="6">
    <location>
        <begin position="296"/>
        <end position="317"/>
    </location>
</feature>
<proteinExistence type="predicted"/>
<keyword evidence="9" id="KW-1185">Reference proteome</keyword>
<feature type="transmembrane region" description="Helical" evidence="6">
    <location>
        <begin position="357"/>
        <end position="379"/>
    </location>
</feature>
<dbReference type="InterPro" id="IPR050189">
    <property type="entry name" value="MFS_Efflux_Transporters"/>
</dbReference>
<keyword evidence="3 6" id="KW-0812">Transmembrane</keyword>
<evidence type="ECO:0000256" key="2">
    <source>
        <dbReference type="ARBA" id="ARBA00022475"/>
    </source>
</evidence>
<dbReference type="PANTHER" id="PTHR43124:SF3">
    <property type="entry name" value="CHLORAMPHENICOL EFFLUX PUMP RV0191"/>
    <property type="match status" value="1"/>
</dbReference>
<feature type="domain" description="Major facilitator superfamily (MFS) profile" evidence="7">
    <location>
        <begin position="1"/>
        <end position="382"/>
    </location>
</feature>